<keyword evidence="2" id="KW-0614">Plasmid</keyword>
<evidence type="ECO:0000313" key="4">
    <source>
        <dbReference type="Proteomes" id="UP000256710"/>
    </source>
</evidence>
<proteinExistence type="predicted"/>
<keyword evidence="4" id="KW-1185">Reference proteome</keyword>
<sequence length="134" mass="14531">MDIEQHMATARSIEASLRKCTSADYEMTIEGAMLAGTHWLNALLHKLGTTSRQADVFHTYLLTVNEFRRLSVAAERPLQALAAIEDARPPFVRGNHPGGEAAAERALELLSLIRATAQCAVQAFANESGAARKA</sequence>
<dbReference type="AlphaFoldDB" id="A0A375HNQ4"/>
<organism evidence="2 3">
    <name type="scientific">Cupriavidus neocaledonicus</name>
    <dbReference type="NCBI Taxonomy" id="1040979"/>
    <lineage>
        <taxon>Bacteria</taxon>
        <taxon>Pseudomonadati</taxon>
        <taxon>Pseudomonadota</taxon>
        <taxon>Betaproteobacteria</taxon>
        <taxon>Burkholderiales</taxon>
        <taxon>Burkholderiaceae</taxon>
        <taxon>Cupriavidus</taxon>
    </lineage>
</organism>
<accession>A0A375HNQ4</accession>
<geneLocation type="plasmid" evidence="2">
    <name>II</name>
</geneLocation>
<gene>
    <name evidence="1" type="ORF">CBM2605_B110003</name>
    <name evidence="2" type="ORF">CBM2607_MP20533</name>
</gene>
<dbReference type="Proteomes" id="UP000255168">
    <property type="component" value="Plasmid II"/>
</dbReference>
<dbReference type="EMBL" id="LT984807">
    <property type="protein sequence ID" value="SPD59881.1"/>
    <property type="molecule type" value="Genomic_DNA"/>
</dbReference>
<dbReference type="RefSeq" id="WP_018007373.1">
    <property type="nucleotide sequence ID" value="NZ_AQUR01000102.1"/>
</dbReference>
<reference evidence="3 4" key="1">
    <citation type="submission" date="2018-01" db="EMBL/GenBank/DDBJ databases">
        <authorList>
            <person name="Clerissi C."/>
        </authorList>
    </citation>
    <scope>NUCLEOTIDE SEQUENCE [LARGE SCALE GENOMIC DNA]</scope>
    <source>
        <strain evidence="1">Cupriavidus taiwanensis STM 6082</strain>
        <strain evidence="2">Cupriavidus taiwanensis STM 6160</strain>
        <plasmid evidence="2">II</plasmid>
        <plasmid evidence="3">ii</plasmid>
    </source>
</reference>
<dbReference type="EMBL" id="OFTC01000034">
    <property type="protein sequence ID" value="SOZ38474.1"/>
    <property type="molecule type" value="Genomic_DNA"/>
</dbReference>
<evidence type="ECO:0000313" key="2">
    <source>
        <dbReference type="EMBL" id="SPD59881.1"/>
    </source>
</evidence>
<geneLocation type="plasmid" evidence="3">
    <name>ii</name>
</geneLocation>
<dbReference type="Proteomes" id="UP000256710">
    <property type="component" value="Unassembled WGS sequence"/>
</dbReference>
<evidence type="ECO:0000313" key="1">
    <source>
        <dbReference type="EMBL" id="SOZ38474.1"/>
    </source>
</evidence>
<name>A0A375HNQ4_9BURK</name>
<evidence type="ECO:0000313" key="3">
    <source>
        <dbReference type="Proteomes" id="UP000255168"/>
    </source>
</evidence>
<protein>
    <submittedName>
        <fullName evidence="2">Uncharacterized protein</fullName>
    </submittedName>
</protein>